<dbReference type="SUPFAM" id="SSF52540">
    <property type="entry name" value="P-loop containing nucleoside triphosphate hydrolases"/>
    <property type="match status" value="2"/>
</dbReference>
<dbReference type="STRING" id="1415166.NONO_c22490"/>
<dbReference type="InterPro" id="IPR036397">
    <property type="entry name" value="RNaseH_sf"/>
</dbReference>
<proteinExistence type="inferred from homology"/>
<dbReference type="InterPro" id="IPR014013">
    <property type="entry name" value="Helic_SF1/SF2_ATP-bd_DinG/Rad3"/>
</dbReference>
<keyword evidence="5 16" id="KW-0347">Helicase</keyword>
<dbReference type="Pfam" id="PF13307">
    <property type="entry name" value="Helicase_C_2"/>
    <property type="match status" value="1"/>
</dbReference>
<dbReference type="eggNOG" id="COG0514">
    <property type="taxonomic scope" value="Bacteria"/>
</dbReference>
<evidence type="ECO:0000259" key="14">
    <source>
        <dbReference type="PROSITE" id="PS51193"/>
    </source>
</evidence>
<dbReference type="Gene3D" id="3.40.50.300">
    <property type="entry name" value="P-loop containing nucleotide triphosphate hydrolases"/>
    <property type="match status" value="4"/>
</dbReference>
<dbReference type="GO" id="GO:0005737">
    <property type="term" value="C:cytoplasm"/>
    <property type="evidence" value="ECO:0007669"/>
    <property type="project" value="TreeGrafter"/>
</dbReference>
<dbReference type="PROSITE" id="PS51193">
    <property type="entry name" value="HELICASE_ATP_BIND_2"/>
    <property type="match status" value="1"/>
</dbReference>
<dbReference type="eggNOG" id="COG1199">
    <property type="taxonomic scope" value="Bacteria"/>
</dbReference>
<dbReference type="CDD" id="cd17920">
    <property type="entry name" value="DEXHc_RecQ"/>
    <property type="match status" value="1"/>
</dbReference>
<evidence type="ECO:0000256" key="12">
    <source>
        <dbReference type="ARBA" id="ARBA00044550"/>
    </source>
</evidence>
<dbReference type="SMART" id="SM00491">
    <property type="entry name" value="HELICc2"/>
    <property type="match status" value="1"/>
</dbReference>
<dbReference type="SUPFAM" id="SSF53098">
    <property type="entry name" value="Ribonuclease H-like"/>
    <property type="match status" value="1"/>
</dbReference>
<dbReference type="InterPro" id="IPR014001">
    <property type="entry name" value="Helicase_ATP-bd"/>
</dbReference>
<evidence type="ECO:0000256" key="5">
    <source>
        <dbReference type="ARBA" id="ARBA00022806"/>
    </source>
</evidence>
<dbReference type="GO" id="GO:0003677">
    <property type="term" value="F:DNA binding"/>
    <property type="evidence" value="ECO:0007669"/>
    <property type="project" value="UniProtKB-KW"/>
</dbReference>
<keyword evidence="7" id="KW-0238">DNA-binding</keyword>
<dbReference type="NCBIfam" id="TIGR00614">
    <property type="entry name" value="recQ_fam"/>
    <property type="match status" value="1"/>
</dbReference>
<dbReference type="InterPro" id="IPR012337">
    <property type="entry name" value="RNaseH-like_sf"/>
</dbReference>
<evidence type="ECO:0000256" key="10">
    <source>
        <dbReference type="ARBA" id="ARBA00034808"/>
    </source>
</evidence>
<dbReference type="KEGG" id="nno:NONO_c22490"/>
<dbReference type="InterPro" id="IPR027417">
    <property type="entry name" value="P-loop_NTPase"/>
</dbReference>
<dbReference type="GO" id="GO:0043138">
    <property type="term" value="F:3'-5' DNA helicase activity"/>
    <property type="evidence" value="ECO:0007669"/>
    <property type="project" value="UniProtKB-EC"/>
</dbReference>
<dbReference type="GO" id="GO:0030894">
    <property type="term" value="C:replisome"/>
    <property type="evidence" value="ECO:0007669"/>
    <property type="project" value="TreeGrafter"/>
</dbReference>
<dbReference type="GO" id="GO:0005524">
    <property type="term" value="F:ATP binding"/>
    <property type="evidence" value="ECO:0007669"/>
    <property type="project" value="UniProtKB-KW"/>
</dbReference>
<dbReference type="InterPro" id="IPR004589">
    <property type="entry name" value="DNA_helicase_ATP-dep_RecQ"/>
</dbReference>
<evidence type="ECO:0000259" key="15">
    <source>
        <dbReference type="PROSITE" id="PS51194"/>
    </source>
</evidence>
<dbReference type="GO" id="GO:0043590">
    <property type="term" value="C:bacterial nucleoid"/>
    <property type="evidence" value="ECO:0007669"/>
    <property type="project" value="TreeGrafter"/>
</dbReference>
<evidence type="ECO:0000259" key="13">
    <source>
        <dbReference type="PROSITE" id="PS51192"/>
    </source>
</evidence>
<dbReference type="InterPro" id="IPR032284">
    <property type="entry name" value="RecQ_Zn-bd"/>
</dbReference>
<dbReference type="Gene3D" id="3.30.420.10">
    <property type="entry name" value="Ribonuclease H-like superfamily/Ribonuclease H"/>
    <property type="match status" value="1"/>
</dbReference>
<evidence type="ECO:0000256" key="8">
    <source>
        <dbReference type="ARBA" id="ARBA00023235"/>
    </source>
</evidence>
<dbReference type="PROSITE" id="PS51194">
    <property type="entry name" value="HELICASE_CTER"/>
    <property type="match status" value="1"/>
</dbReference>
<feature type="domain" description="Helicase ATP-binding" evidence="13">
    <location>
        <begin position="1095"/>
        <end position="1269"/>
    </location>
</feature>
<dbReference type="GO" id="GO:0016818">
    <property type="term" value="F:hydrolase activity, acting on acid anhydrides, in phosphorus-containing anhydrides"/>
    <property type="evidence" value="ECO:0007669"/>
    <property type="project" value="InterPro"/>
</dbReference>
<gene>
    <name evidence="16" type="primary">recQ2</name>
    <name evidence="16" type="ORF">NONO_c22490</name>
</gene>
<dbReference type="Gene3D" id="1.10.10.10">
    <property type="entry name" value="Winged helix-like DNA-binding domain superfamily/Winged helix DNA-binding domain"/>
    <property type="match status" value="1"/>
</dbReference>
<keyword evidence="17" id="KW-1185">Reference proteome</keyword>
<evidence type="ECO:0000256" key="7">
    <source>
        <dbReference type="ARBA" id="ARBA00023125"/>
    </source>
</evidence>
<dbReference type="InterPro" id="IPR001650">
    <property type="entry name" value="Helicase_C-like"/>
</dbReference>
<accession>W5TCR8</accession>
<protein>
    <recommendedName>
        <fullName evidence="11">ATP-dependent DNA helicase RecQ</fullName>
        <ecNumber evidence="10">5.6.2.4</ecNumber>
    </recommendedName>
    <alternativeName>
        <fullName evidence="12">DNA 3'-5' helicase RecQ</fullName>
    </alternativeName>
</protein>
<comment type="similarity">
    <text evidence="1">Belongs to the helicase family. RecQ subfamily.</text>
</comment>
<dbReference type="InterPro" id="IPR036388">
    <property type="entry name" value="WH-like_DNA-bd_sf"/>
</dbReference>
<dbReference type="PANTHER" id="PTHR13710:SF105">
    <property type="entry name" value="ATP-DEPENDENT DNA HELICASE Q1"/>
    <property type="match status" value="1"/>
</dbReference>
<reference evidence="16 17" key="1">
    <citation type="journal article" date="2014" name="Appl. Environ. Microbiol.">
        <title>Insights into the Microbial Degradation of Rubber and Gutta-Percha by Analysis of the Complete Genome of Nocardia nova SH22a.</title>
        <authorList>
            <person name="Luo Q."/>
            <person name="Hiessl S."/>
            <person name="Poehlein A."/>
            <person name="Daniel R."/>
            <person name="Steinbuchel A."/>
        </authorList>
    </citation>
    <scope>NUCLEOTIDE SEQUENCE [LARGE SCALE GENOMIC DNA]</scope>
    <source>
        <strain evidence="16">SH22a</strain>
    </source>
</reference>
<comment type="catalytic activity">
    <reaction evidence="9">
        <text>Couples ATP hydrolysis with the unwinding of duplex DNA by translocating in the 3'-5' direction.</text>
        <dbReference type="EC" id="5.6.2.4"/>
    </reaction>
</comment>
<dbReference type="Pfam" id="PF00270">
    <property type="entry name" value="DEAD"/>
    <property type="match status" value="2"/>
</dbReference>
<dbReference type="InterPro" id="IPR013520">
    <property type="entry name" value="Ribonucl_H"/>
</dbReference>
<evidence type="ECO:0000256" key="1">
    <source>
        <dbReference type="ARBA" id="ARBA00005446"/>
    </source>
</evidence>
<evidence type="ECO:0000313" key="17">
    <source>
        <dbReference type="Proteomes" id="UP000019150"/>
    </source>
</evidence>
<dbReference type="PATRIC" id="fig|1415166.3.peg.2291"/>
<dbReference type="PANTHER" id="PTHR13710">
    <property type="entry name" value="DNA HELICASE RECQ FAMILY MEMBER"/>
    <property type="match status" value="1"/>
</dbReference>
<evidence type="ECO:0000256" key="2">
    <source>
        <dbReference type="ARBA" id="ARBA00022723"/>
    </source>
</evidence>
<feature type="domain" description="Helicase ATP-binding" evidence="14">
    <location>
        <begin position="344"/>
        <end position="626"/>
    </location>
</feature>
<evidence type="ECO:0000256" key="4">
    <source>
        <dbReference type="ARBA" id="ARBA00022801"/>
    </source>
</evidence>
<evidence type="ECO:0000256" key="9">
    <source>
        <dbReference type="ARBA" id="ARBA00034617"/>
    </source>
</evidence>
<dbReference type="HOGENOM" id="CLU_238812_0_0_11"/>
<dbReference type="EC" id="5.6.2.4" evidence="10"/>
<dbReference type="PROSITE" id="PS51192">
    <property type="entry name" value="HELICASE_ATP_BIND_1"/>
    <property type="match status" value="1"/>
</dbReference>
<dbReference type="GO" id="GO:0046872">
    <property type="term" value="F:metal ion binding"/>
    <property type="evidence" value="ECO:0007669"/>
    <property type="project" value="UniProtKB-KW"/>
</dbReference>
<evidence type="ECO:0000256" key="3">
    <source>
        <dbReference type="ARBA" id="ARBA00022741"/>
    </source>
</evidence>
<name>W5TCR8_9NOCA</name>
<dbReference type="Pfam" id="PF00271">
    <property type="entry name" value="Helicase_C"/>
    <property type="match status" value="1"/>
</dbReference>
<dbReference type="GO" id="GO:0009378">
    <property type="term" value="F:four-way junction helicase activity"/>
    <property type="evidence" value="ECO:0007669"/>
    <property type="project" value="TreeGrafter"/>
</dbReference>
<dbReference type="SMART" id="SM00479">
    <property type="entry name" value="EXOIII"/>
    <property type="match status" value="1"/>
</dbReference>
<keyword evidence="4 16" id="KW-0378">Hydrolase</keyword>
<evidence type="ECO:0000256" key="11">
    <source>
        <dbReference type="ARBA" id="ARBA00044535"/>
    </source>
</evidence>
<dbReference type="GO" id="GO:0004527">
    <property type="term" value="F:exonuclease activity"/>
    <property type="evidence" value="ECO:0007669"/>
    <property type="project" value="UniProtKB-ARBA"/>
</dbReference>
<evidence type="ECO:0000256" key="6">
    <source>
        <dbReference type="ARBA" id="ARBA00022840"/>
    </source>
</evidence>
<keyword evidence="3" id="KW-0547">Nucleotide-binding</keyword>
<dbReference type="SMART" id="SM00490">
    <property type="entry name" value="HELICc"/>
    <property type="match status" value="1"/>
</dbReference>
<evidence type="ECO:0000313" key="16">
    <source>
        <dbReference type="EMBL" id="AHH17047.1"/>
    </source>
</evidence>
<dbReference type="SMART" id="SM00487">
    <property type="entry name" value="DEXDc"/>
    <property type="match status" value="2"/>
</dbReference>
<dbReference type="GO" id="GO:0006281">
    <property type="term" value="P:DNA repair"/>
    <property type="evidence" value="ECO:0007669"/>
    <property type="project" value="TreeGrafter"/>
</dbReference>
<organism evidence="16 17">
    <name type="scientific">Nocardia nova SH22a</name>
    <dbReference type="NCBI Taxonomy" id="1415166"/>
    <lineage>
        <taxon>Bacteria</taxon>
        <taxon>Bacillati</taxon>
        <taxon>Actinomycetota</taxon>
        <taxon>Actinomycetes</taxon>
        <taxon>Mycobacteriales</taxon>
        <taxon>Nocardiaceae</taxon>
        <taxon>Nocardia</taxon>
    </lineage>
</organism>
<keyword evidence="2" id="KW-0479">Metal-binding</keyword>
<dbReference type="EMBL" id="CP006850">
    <property type="protein sequence ID" value="AHH17047.1"/>
    <property type="molecule type" value="Genomic_DNA"/>
</dbReference>
<dbReference type="GO" id="GO:0006310">
    <property type="term" value="P:DNA recombination"/>
    <property type="evidence" value="ECO:0007669"/>
    <property type="project" value="InterPro"/>
</dbReference>
<dbReference type="InterPro" id="IPR006555">
    <property type="entry name" value="ATP-dep_Helicase_C"/>
</dbReference>
<dbReference type="Pfam" id="PF16124">
    <property type="entry name" value="RecQ_Zn_bind"/>
    <property type="match status" value="1"/>
</dbReference>
<sequence>MGHDSRATCAGGIVHSSTLPMEPHMTISSRPLPPALETAHRILTENGPLAASDVRQRLREEGYNQSIDRLQQLPDRFPSHFHVTEDGHLAIAIAPESLVDPGEPHGEIADWYAPVIPDRVPLDRVAVLDLQTTGFSAASDSITHLALVRCDGQLLADVAIEETGADQRPRDHATATESLEAALRILGDRLTGIDLLIGHNLVAFDLPFLEAAAQRAELDLPPLPPSTDTLHLALLVDVAMPNRQLPDLVQRYGISMDGPPGAKSNAVATAAVVHALVAEVDVNDPSWQLAIAILETRGDPLALLLPRLASHPTLATLNRPPDPLLTPTAPPASDAWSAARDTFATLRERWDLRSRPAQQDMAHAVSEVMDHGGRLAVEAPTGTGKSLAYLLPALGRASRPRQSVVIATATKALQTQLRDEAKRLHDEGLLCAPFRQIQGVGNYVCTRELEDALSDSETSGLALAVGVRSIASSPTGTWDDVTDDGIRRSDTRYARTRARLRTNAAGCERSKCTWSSICPLTQQIAGIDNTPGVVSVNHALVASWVRIEREGGHSPGNILAEDRADLVFDEAHALEDSFTGAWTERVDALELDILINSLSRRSRLIRAIRSNAESNAEVTAAIQSIAVSSAQIRSSGEGLAQAIATYLHEYAGKSDGVVIRSGVVDNRPEFRAVRQAASGTRYWLIQLAIALRALRESLADVSGTGSAQQRLRGHSDRLNNAINLLETLGPLPDNHRWVYRLEADKNDVLDWTFERLPIHIFPEFQQFVVDRVRSTTLCSATLTVEHKFDYMASRLGVRIDPDPDDSAFCALRLPSPFDYGTQACVVLTNHLPVPIPVNEREFCEEMAADQVGFLSLSGGKALSLFASRSRMETVADSVRAKSRELADRGVDLLVQGELGRSQIAQRFRTEPGTVLYGLKSYWEGFDAPGETLSYLFLEKPPYPHPDDPLVSARQRAIAERGGDPFLDYVLPMTAIQFTQGFGRLIRSESDIGAVLVCDRRLHAPTQARRVLLGSLPDPALHEAVDRDDAWTRAIEFVTGTAPDLESAITLGRDDISKLLESLRLVEGEDPTSKLIEAAEKIFGIKALHPTQLEVMRAIVEGRDVLAVLPTGFGKSLCFQLPALLAPQARATVVVSPLIALINDQVNDLRGRRGIRPVQGITGSTSRVVQTEILRDTANGRVRLLYVSPERLARDPVLRGALGRQQLNRVVVDEAHCISVWGHDFRPEFRQVPSSVASFETRPPRTGLTATATHEVAGDITGAMDMHDPIVVREPSDRPNLRFRVIECADERDRVRELLRFIAWAGHNAGIVYVTRRALAEEISALLRRAGHAARPYHAGLLPEQRDAAQEDFDSDTTRIIVATKAFGMGINKPNIGWVVHFDLPDSLDGYAQEAGRAARSPEVEGDCLLLYTKRDIRRQKALVEKHEAKADADLAQRLLNELWACPVRGVSRVFDMDELSDVLGTDDDQINVLLAQLERVDVLKQGLDCSARGTVDIGFREPEDEDERHLYRELFYKHHRARPNVRIQFDLQQLEQEYGYDPDRLEQQLISWSLDRLLTFSSSRRLRRVNLFERTAPQEEMERESARWKRWQQRRVQAMIDYATRSTECRRIVVGRHFGDDVVDCVHRGIVACDVCSREPAPWSSIPDHQVADPELLVNAELTVLQSVAWASAFRRGSYGEASLRAAVLGQESLGPGLPLGAGVLSCPQFGALRHVRNGEKKWNDAVGKLIQQGMVDRRIVERESSSTKYQSLVLTSVGAQALGTEVPLND</sequence>
<keyword evidence="6" id="KW-0067">ATP-binding</keyword>
<keyword evidence="8" id="KW-0413">Isomerase</keyword>
<dbReference type="InterPro" id="IPR011545">
    <property type="entry name" value="DEAD/DEAH_box_helicase_dom"/>
</dbReference>
<dbReference type="Proteomes" id="UP000019150">
    <property type="component" value="Chromosome"/>
</dbReference>
<feature type="domain" description="Helicase C-terminal" evidence="15">
    <location>
        <begin position="1293"/>
        <end position="1442"/>
    </location>
</feature>